<evidence type="ECO:0000313" key="13">
    <source>
        <dbReference type="Proteomes" id="UP000318017"/>
    </source>
</evidence>
<keyword evidence="4 7" id="KW-0067">ATP-binding</keyword>
<dbReference type="PANTHER" id="PTHR30050:SF2">
    <property type="entry name" value="CHROMOSOMAL REPLICATION INITIATOR PROTEIN DNAA"/>
    <property type="match status" value="1"/>
</dbReference>
<dbReference type="InterPro" id="IPR038454">
    <property type="entry name" value="DnaA_N_sf"/>
</dbReference>
<dbReference type="EMBL" id="CP036298">
    <property type="protein sequence ID" value="QDV25393.1"/>
    <property type="molecule type" value="Genomic_DNA"/>
</dbReference>
<dbReference type="SUPFAM" id="SSF48295">
    <property type="entry name" value="TrpR-like"/>
    <property type="match status" value="1"/>
</dbReference>
<dbReference type="InterPro" id="IPR003593">
    <property type="entry name" value="AAA+_ATPase"/>
</dbReference>
<dbReference type="PANTHER" id="PTHR30050">
    <property type="entry name" value="CHROMOSOMAL REPLICATION INITIATOR PROTEIN DNAA"/>
    <property type="match status" value="1"/>
</dbReference>
<evidence type="ECO:0000313" key="12">
    <source>
        <dbReference type="EMBL" id="QDV25393.1"/>
    </source>
</evidence>
<accession>A0A518G9Z7</accession>
<dbReference type="GO" id="GO:0005886">
    <property type="term" value="C:plasma membrane"/>
    <property type="evidence" value="ECO:0007669"/>
    <property type="project" value="TreeGrafter"/>
</dbReference>
<evidence type="ECO:0000259" key="10">
    <source>
        <dbReference type="SMART" id="SM00382"/>
    </source>
</evidence>
<dbReference type="Gene3D" id="3.30.300.180">
    <property type="match status" value="1"/>
</dbReference>
<keyword evidence="5" id="KW-0446">Lipid-binding</keyword>
<dbReference type="InterPro" id="IPR018312">
    <property type="entry name" value="Chromosome_initiator_DnaA_CS"/>
</dbReference>
<evidence type="ECO:0000256" key="4">
    <source>
        <dbReference type="ARBA" id="ARBA00022840"/>
    </source>
</evidence>
<dbReference type="RefSeq" id="WP_145080391.1">
    <property type="nucleotide sequence ID" value="NZ_CP036298.1"/>
</dbReference>
<evidence type="ECO:0000256" key="7">
    <source>
        <dbReference type="RuleBase" id="RU000577"/>
    </source>
</evidence>
<dbReference type="Proteomes" id="UP000318017">
    <property type="component" value="Chromosome"/>
</dbReference>
<name>A0A518G9Z7_9BACT</name>
<dbReference type="GO" id="GO:0003688">
    <property type="term" value="F:DNA replication origin binding"/>
    <property type="evidence" value="ECO:0007669"/>
    <property type="project" value="InterPro"/>
</dbReference>
<dbReference type="PRINTS" id="PR00051">
    <property type="entry name" value="DNAA"/>
</dbReference>
<dbReference type="InterPro" id="IPR027417">
    <property type="entry name" value="P-loop_NTPase"/>
</dbReference>
<dbReference type="Gene3D" id="1.10.1750.10">
    <property type="match status" value="1"/>
</dbReference>
<gene>
    <name evidence="12" type="primary">dnaA_2</name>
    <name evidence="12" type="ORF">Q31a_37190</name>
</gene>
<dbReference type="CDD" id="cd06571">
    <property type="entry name" value="Bac_DnaA_C"/>
    <property type="match status" value="1"/>
</dbReference>
<organism evidence="12 13">
    <name type="scientific">Aureliella helgolandensis</name>
    <dbReference type="NCBI Taxonomy" id="2527968"/>
    <lineage>
        <taxon>Bacteria</taxon>
        <taxon>Pseudomonadati</taxon>
        <taxon>Planctomycetota</taxon>
        <taxon>Planctomycetia</taxon>
        <taxon>Pirellulales</taxon>
        <taxon>Pirellulaceae</taxon>
        <taxon>Aureliella</taxon>
    </lineage>
</organism>
<reference evidence="12 13" key="1">
    <citation type="submission" date="2019-02" db="EMBL/GenBank/DDBJ databases">
        <title>Deep-cultivation of Planctomycetes and their phenomic and genomic characterization uncovers novel biology.</title>
        <authorList>
            <person name="Wiegand S."/>
            <person name="Jogler M."/>
            <person name="Boedeker C."/>
            <person name="Pinto D."/>
            <person name="Vollmers J."/>
            <person name="Rivas-Marin E."/>
            <person name="Kohn T."/>
            <person name="Peeters S.H."/>
            <person name="Heuer A."/>
            <person name="Rast P."/>
            <person name="Oberbeckmann S."/>
            <person name="Bunk B."/>
            <person name="Jeske O."/>
            <person name="Meyerdierks A."/>
            <person name="Storesund J.E."/>
            <person name="Kallscheuer N."/>
            <person name="Luecker S."/>
            <person name="Lage O.M."/>
            <person name="Pohl T."/>
            <person name="Merkel B.J."/>
            <person name="Hornburger P."/>
            <person name="Mueller R.-W."/>
            <person name="Bruemmer F."/>
            <person name="Labrenz M."/>
            <person name="Spormann A.M."/>
            <person name="Op den Camp H."/>
            <person name="Overmann J."/>
            <person name="Amann R."/>
            <person name="Jetten M.S.M."/>
            <person name="Mascher T."/>
            <person name="Medema M.H."/>
            <person name="Devos D.P."/>
            <person name="Kaster A.-K."/>
            <person name="Ovreas L."/>
            <person name="Rohde M."/>
            <person name="Galperin M.Y."/>
            <person name="Jogler C."/>
        </authorList>
    </citation>
    <scope>NUCLEOTIDE SEQUENCE [LARGE SCALE GENOMIC DNA]</scope>
    <source>
        <strain evidence="12 13">Q31a</strain>
    </source>
</reference>
<evidence type="ECO:0000256" key="1">
    <source>
        <dbReference type="ARBA" id="ARBA00022490"/>
    </source>
</evidence>
<dbReference type="CDD" id="cd00009">
    <property type="entry name" value="AAA"/>
    <property type="match status" value="1"/>
</dbReference>
<keyword evidence="3 7" id="KW-0547">Nucleotide-binding</keyword>
<dbReference type="Pfam" id="PF00308">
    <property type="entry name" value="Bac_DnaA"/>
    <property type="match status" value="1"/>
</dbReference>
<dbReference type="GO" id="GO:0008289">
    <property type="term" value="F:lipid binding"/>
    <property type="evidence" value="ECO:0007669"/>
    <property type="project" value="UniProtKB-KW"/>
</dbReference>
<keyword evidence="2 7" id="KW-0235">DNA replication</keyword>
<keyword evidence="1" id="KW-0963">Cytoplasm</keyword>
<dbReference type="InterPro" id="IPR013159">
    <property type="entry name" value="DnaA_C"/>
</dbReference>
<dbReference type="SUPFAM" id="SSF52540">
    <property type="entry name" value="P-loop containing nucleoside triphosphate hydrolases"/>
    <property type="match status" value="1"/>
</dbReference>
<dbReference type="GO" id="GO:0005524">
    <property type="term" value="F:ATP binding"/>
    <property type="evidence" value="ECO:0007669"/>
    <property type="project" value="UniProtKB-KW"/>
</dbReference>
<protein>
    <recommendedName>
        <fullName evidence="7">Chromosomal replication initiator protein DnaA</fullName>
    </recommendedName>
</protein>
<evidence type="ECO:0000256" key="3">
    <source>
        <dbReference type="ARBA" id="ARBA00022741"/>
    </source>
</evidence>
<evidence type="ECO:0000256" key="9">
    <source>
        <dbReference type="SAM" id="MobiDB-lite"/>
    </source>
</evidence>
<feature type="compositionally biased region" description="Polar residues" evidence="9">
    <location>
        <begin position="163"/>
        <end position="177"/>
    </location>
</feature>
<dbReference type="GO" id="GO:0006270">
    <property type="term" value="P:DNA replication initiation"/>
    <property type="evidence" value="ECO:0007669"/>
    <property type="project" value="InterPro"/>
</dbReference>
<comment type="function">
    <text evidence="7">Plays an essential role in the initiation and regulation of chromosomal replication. ATP-DnaA binds to the origin of replication (oriC) to initiate formation of the DNA replication initiation complex once per cell cycle. Binds the DnaA box (a 9 base pair repeat at the origin) and separates the double-stranded (ds)DNA. Forms a right-handed helical filament on oriC DNA; dsDNA binds to the exterior of the filament while single-stranded (ss)DNA is stabiized in the filament's interior. The ATP-DnaA-oriC complex binds and stabilizes one strand of the AT-rich DNA unwinding element (DUE), permitting loading of DNA polymerase. After initiation quickly degrades to an ADP-DnaA complex that is not apt for DNA replication. Binds acidic phospholipids.</text>
</comment>
<dbReference type="InterPro" id="IPR010921">
    <property type="entry name" value="Trp_repressor/repl_initiator"/>
</dbReference>
<dbReference type="InterPro" id="IPR020591">
    <property type="entry name" value="Chromosome_initiator_DnaA-like"/>
</dbReference>
<dbReference type="KEGG" id="ahel:Q31a_37190"/>
<dbReference type="GO" id="GO:0006275">
    <property type="term" value="P:regulation of DNA replication"/>
    <property type="evidence" value="ECO:0007669"/>
    <property type="project" value="InterPro"/>
</dbReference>
<dbReference type="AlphaFoldDB" id="A0A518G9Z7"/>
<evidence type="ECO:0000256" key="2">
    <source>
        <dbReference type="ARBA" id="ARBA00022705"/>
    </source>
</evidence>
<evidence type="ECO:0000256" key="5">
    <source>
        <dbReference type="ARBA" id="ARBA00023121"/>
    </source>
</evidence>
<feature type="domain" description="Chromosomal replication initiator DnaA C-terminal" evidence="11">
    <location>
        <begin position="422"/>
        <end position="491"/>
    </location>
</feature>
<feature type="compositionally biased region" description="Basic and acidic residues" evidence="9">
    <location>
        <begin position="109"/>
        <end position="123"/>
    </location>
</feature>
<dbReference type="Gene3D" id="3.40.50.300">
    <property type="entry name" value="P-loop containing nucleotide triphosphate hydrolases"/>
    <property type="match status" value="1"/>
</dbReference>
<proteinExistence type="inferred from homology"/>
<evidence type="ECO:0000259" key="11">
    <source>
        <dbReference type="SMART" id="SM00760"/>
    </source>
</evidence>
<sequence>MASEVNQSERNIADQLRSALVDRISPERFDLWIPAETTWTWTGDVLQLGFPSDFTRQLAMKMLLKDMTAGLVELAGEHTSIDSIVVVPERKAADPPDAASAERPALKIHAADSDARTPEREPFETPGQPERSALSQGVAGGYAQATGGGSGSSSGGQVAPSQPVSNQPTSGQPTGRTGQPRIENLWNKFVRGESNQLAWTTANLVINDPGRLTPVLLHGPSGSGKSCLLEAVAQQLRIVRRMRRVVHMTSEQFTNDFMEGLRGGGLPMFRRKYRDVEAFILDDIQFFVGKKSTLTEVKHTLDNLLRLNKQVVFTANCSLNELSGLGNDLIGRLRGGLVSPLFPLDEATRGGLLSRLLSDAGVEVAEGVVVRLAERAAGDGRVLSGIAKRLMAVASAHDGTLNWDQSWNAVYDLVQATQPIVRIGDIERVVCSVFGLASDSLQSTSKMRSVSQPRMLAMFLARKYTPAAYKEIGEYFGKRRHSTVISAEKTVTGWLSERDDVPCGRGMSVKDALRHVESQLQVG</sequence>
<dbReference type="PROSITE" id="PS01008">
    <property type="entry name" value="DNAA"/>
    <property type="match status" value="1"/>
</dbReference>
<dbReference type="SMART" id="SM00382">
    <property type="entry name" value="AAA"/>
    <property type="match status" value="1"/>
</dbReference>
<evidence type="ECO:0000256" key="8">
    <source>
        <dbReference type="RuleBase" id="RU004227"/>
    </source>
</evidence>
<evidence type="ECO:0000256" key="6">
    <source>
        <dbReference type="ARBA" id="ARBA00023125"/>
    </source>
</evidence>
<keyword evidence="6 7" id="KW-0238">DNA-binding</keyword>
<dbReference type="OrthoDB" id="9807019at2"/>
<feature type="region of interest" description="Disordered" evidence="9">
    <location>
        <begin position="92"/>
        <end position="180"/>
    </location>
</feature>
<comment type="similarity">
    <text evidence="8">Belongs to the DnaA family.</text>
</comment>
<dbReference type="Pfam" id="PF08299">
    <property type="entry name" value="Bac_DnaA_C"/>
    <property type="match status" value="1"/>
</dbReference>
<keyword evidence="13" id="KW-1185">Reference proteome</keyword>
<feature type="domain" description="AAA+ ATPase" evidence="10">
    <location>
        <begin position="211"/>
        <end position="348"/>
    </location>
</feature>
<dbReference type="SMART" id="SM00760">
    <property type="entry name" value="Bac_DnaA_C"/>
    <property type="match status" value="1"/>
</dbReference>
<dbReference type="InterPro" id="IPR013317">
    <property type="entry name" value="DnaA_dom"/>
</dbReference>